<accession>A0A9W6XU67</accession>
<dbReference type="Proteomes" id="UP001165121">
    <property type="component" value="Unassembled WGS sequence"/>
</dbReference>
<protein>
    <submittedName>
        <fullName evidence="2">Unnamed protein product</fullName>
    </submittedName>
</protein>
<evidence type="ECO:0000313" key="3">
    <source>
        <dbReference type="Proteomes" id="UP001165121"/>
    </source>
</evidence>
<evidence type="ECO:0000313" key="2">
    <source>
        <dbReference type="EMBL" id="GMF47046.1"/>
    </source>
</evidence>
<feature type="region of interest" description="Disordered" evidence="1">
    <location>
        <begin position="117"/>
        <end position="153"/>
    </location>
</feature>
<name>A0A9W6XU67_9STRA</name>
<dbReference type="AlphaFoldDB" id="A0A9W6XU67"/>
<feature type="compositionally biased region" description="Low complexity" evidence="1">
    <location>
        <begin position="134"/>
        <end position="145"/>
    </location>
</feature>
<feature type="compositionally biased region" description="Basic and acidic residues" evidence="1">
    <location>
        <begin position="28"/>
        <end position="48"/>
    </location>
</feature>
<dbReference type="EMBL" id="BSXT01002070">
    <property type="protein sequence ID" value="GMF47046.1"/>
    <property type="molecule type" value="Genomic_DNA"/>
</dbReference>
<sequence>MAIPAQTPETPARSSLMMIPRPGDTVEAEDKAETEEKPPPRTAAEARELMVPSPQPSAAPLAPRGNACTRSEVTPTQATGTPVAFAAEQSAGISASPGNADTKPVMYLTTTADCSAGESVFPRNADTRPMRSLITPIAGPTAAATEQSVTKPR</sequence>
<reference evidence="2" key="1">
    <citation type="submission" date="2023-04" db="EMBL/GenBank/DDBJ databases">
        <title>Phytophthora fragariaefolia NBRC 109709.</title>
        <authorList>
            <person name="Ichikawa N."/>
            <person name="Sato H."/>
            <person name="Tonouchi N."/>
        </authorList>
    </citation>
    <scope>NUCLEOTIDE SEQUENCE</scope>
    <source>
        <strain evidence="2">NBRC 109709</strain>
    </source>
</reference>
<gene>
    <name evidence="2" type="ORF">Pfra01_001758800</name>
</gene>
<proteinExistence type="predicted"/>
<comment type="caution">
    <text evidence="2">The sequence shown here is derived from an EMBL/GenBank/DDBJ whole genome shotgun (WGS) entry which is preliminary data.</text>
</comment>
<keyword evidence="3" id="KW-1185">Reference proteome</keyword>
<feature type="region of interest" description="Disordered" evidence="1">
    <location>
        <begin position="1"/>
        <end position="79"/>
    </location>
</feature>
<feature type="compositionally biased region" description="Polar residues" evidence="1">
    <location>
        <begin position="68"/>
        <end position="79"/>
    </location>
</feature>
<organism evidence="2 3">
    <name type="scientific">Phytophthora fragariaefolia</name>
    <dbReference type="NCBI Taxonomy" id="1490495"/>
    <lineage>
        <taxon>Eukaryota</taxon>
        <taxon>Sar</taxon>
        <taxon>Stramenopiles</taxon>
        <taxon>Oomycota</taxon>
        <taxon>Peronosporomycetes</taxon>
        <taxon>Peronosporales</taxon>
        <taxon>Peronosporaceae</taxon>
        <taxon>Phytophthora</taxon>
    </lineage>
</organism>
<evidence type="ECO:0000256" key="1">
    <source>
        <dbReference type="SAM" id="MobiDB-lite"/>
    </source>
</evidence>